<dbReference type="InterPro" id="IPR008978">
    <property type="entry name" value="HSP20-like_chaperone"/>
</dbReference>
<dbReference type="OrthoDB" id="9810618at2"/>
<evidence type="ECO:0000313" key="7">
    <source>
        <dbReference type="Proteomes" id="UP000185678"/>
    </source>
</evidence>
<dbReference type="PROSITE" id="PS01031">
    <property type="entry name" value="SHSP"/>
    <property type="match status" value="1"/>
</dbReference>
<dbReference type="Pfam" id="PF00011">
    <property type="entry name" value="HSP20"/>
    <property type="match status" value="1"/>
</dbReference>
<reference evidence="6 7" key="1">
    <citation type="submission" date="2017-01" db="EMBL/GenBank/DDBJ databases">
        <authorList>
            <person name="Mah S.A."/>
            <person name="Swanson W.J."/>
            <person name="Moy G.W."/>
            <person name="Vacquier V.D."/>
        </authorList>
    </citation>
    <scope>NUCLEOTIDE SEQUENCE [LARGE SCALE GENOMIC DNA]</scope>
    <source>
        <strain evidence="6 7">DSM 11589</strain>
    </source>
</reference>
<evidence type="ECO:0000256" key="3">
    <source>
        <dbReference type="RuleBase" id="RU003616"/>
    </source>
</evidence>
<dbReference type="Gene3D" id="2.60.40.790">
    <property type="match status" value="1"/>
</dbReference>
<dbReference type="AlphaFoldDB" id="A0A1N7LJM7"/>
<gene>
    <name evidence="6" type="ORF">SAMN05421779_103368</name>
</gene>
<evidence type="ECO:0000259" key="5">
    <source>
        <dbReference type="PROSITE" id="PS01031"/>
    </source>
</evidence>
<name>A0A1N7LJM7_9PROT</name>
<evidence type="ECO:0000313" key="6">
    <source>
        <dbReference type="EMBL" id="SIS74007.1"/>
    </source>
</evidence>
<proteinExistence type="inferred from homology"/>
<dbReference type="InterPro" id="IPR002068">
    <property type="entry name" value="A-crystallin/Hsp20_dom"/>
</dbReference>
<evidence type="ECO:0000256" key="1">
    <source>
        <dbReference type="ARBA" id="ARBA00023016"/>
    </source>
</evidence>
<dbReference type="PANTHER" id="PTHR47062">
    <property type="match status" value="1"/>
</dbReference>
<dbReference type="CDD" id="cd06470">
    <property type="entry name" value="ACD_IbpA-B_like"/>
    <property type="match status" value="1"/>
</dbReference>
<evidence type="ECO:0000256" key="4">
    <source>
        <dbReference type="SAM" id="MobiDB-lite"/>
    </source>
</evidence>
<dbReference type="STRING" id="80876.SAMN05421779_103368"/>
<sequence length="174" mass="18653">MNAFDLAPLFRSGVGFDRLARLAETASRLAEPNNSYPPYNIEHLGPTEDGGDAYSITVAVAGFAPEDITVEAESGLLTVSGHKAQDTRQESARLLHRGIALRDFVRRFQLADTVTVTGATLRDGLLTVALKREVPEQAKPRRIDITTGRPAAPMVPQVGSDQPVATDPSLPHAA</sequence>
<dbReference type="SUPFAM" id="SSF49764">
    <property type="entry name" value="HSP20-like chaperones"/>
    <property type="match status" value="1"/>
</dbReference>
<organism evidence="6 7">
    <name type="scientific">Insolitispirillum peregrinum</name>
    <dbReference type="NCBI Taxonomy" id="80876"/>
    <lineage>
        <taxon>Bacteria</taxon>
        <taxon>Pseudomonadati</taxon>
        <taxon>Pseudomonadota</taxon>
        <taxon>Alphaproteobacteria</taxon>
        <taxon>Rhodospirillales</taxon>
        <taxon>Novispirillaceae</taxon>
        <taxon>Insolitispirillum</taxon>
    </lineage>
</organism>
<dbReference type="InterPro" id="IPR037913">
    <property type="entry name" value="ACD_IbpA/B"/>
</dbReference>
<keyword evidence="1" id="KW-0346">Stress response</keyword>
<feature type="region of interest" description="Disordered" evidence="4">
    <location>
        <begin position="139"/>
        <end position="174"/>
    </location>
</feature>
<dbReference type="Proteomes" id="UP000185678">
    <property type="component" value="Unassembled WGS sequence"/>
</dbReference>
<comment type="similarity">
    <text evidence="2 3">Belongs to the small heat shock protein (HSP20) family.</text>
</comment>
<accession>A0A1N7LJM7</accession>
<dbReference type="EMBL" id="FTOA01000003">
    <property type="protein sequence ID" value="SIS74007.1"/>
    <property type="molecule type" value="Genomic_DNA"/>
</dbReference>
<protein>
    <submittedName>
        <fullName evidence="6">Molecular chaperone IbpA</fullName>
    </submittedName>
</protein>
<dbReference type="RefSeq" id="WP_076400020.1">
    <property type="nucleotide sequence ID" value="NZ_FTOA01000003.1"/>
</dbReference>
<feature type="domain" description="SHSP" evidence="5">
    <location>
        <begin position="30"/>
        <end position="148"/>
    </location>
</feature>
<evidence type="ECO:0000256" key="2">
    <source>
        <dbReference type="PROSITE-ProRule" id="PRU00285"/>
    </source>
</evidence>
<keyword evidence="7" id="KW-1185">Reference proteome</keyword>
<dbReference type="PANTHER" id="PTHR47062:SF1">
    <property type="entry name" value="SMALL HEAT SHOCK PROTEIN IBPA"/>
    <property type="match status" value="1"/>
</dbReference>